<keyword evidence="1" id="KW-0175">Coiled coil</keyword>
<gene>
    <name evidence="2" type="ORF">K452DRAFT_334896</name>
</gene>
<protein>
    <submittedName>
        <fullName evidence="2">Uncharacterized protein</fullName>
    </submittedName>
</protein>
<dbReference type="EMBL" id="ML995489">
    <property type="protein sequence ID" value="KAF2140518.1"/>
    <property type="molecule type" value="Genomic_DNA"/>
</dbReference>
<name>A0A6A6BAA8_9PEZI</name>
<dbReference type="Proteomes" id="UP000799438">
    <property type="component" value="Unassembled WGS sequence"/>
</dbReference>
<reference evidence="2" key="1">
    <citation type="journal article" date="2020" name="Stud. Mycol.">
        <title>101 Dothideomycetes genomes: a test case for predicting lifestyles and emergence of pathogens.</title>
        <authorList>
            <person name="Haridas S."/>
            <person name="Albert R."/>
            <person name="Binder M."/>
            <person name="Bloem J."/>
            <person name="Labutti K."/>
            <person name="Salamov A."/>
            <person name="Andreopoulos B."/>
            <person name="Baker S."/>
            <person name="Barry K."/>
            <person name="Bills G."/>
            <person name="Bluhm B."/>
            <person name="Cannon C."/>
            <person name="Castanera R."/>
            <person name="Culley D."/>
            <person name="Daum C."/>
            <person name="Ezra D."/>
            <person name="Gonzalez J."/>
            <person name="Henrissat B."/>
            <person name="Kuo A."/>
            <person name="Liang C."/>
            <person name="Lipzen A."/>
            <person name="Lutzoni F."/>
            <person name="Magnuson J."/>
            <person name="Mondo S."/>
            <person name="Nolan M."/>
            <person name="Ohm R."/>
            <person name="Pangilinan J."/>
            <person name="Park H.-J."/>
            <person name="Ramirez L."/>
            <person name="Alfaro M."/>
            <person name="Sun H."/>
            <person name="Tritt A."/>
            <person name="Yoshinaga Y."/>
            <person name="Zwiers L.-H."/>
            <person name="Turgeon B."/>
            <person name="Goodwin S."/>
            <person name="Spatafora J."/>
            <person name="Crous P."/>
            <person name="Grigoriev I."/>
        </authorList>
    </citation>
    <scope>NUCLEOTIDE SEQUENCE</scope>
    <source>
        <strain evidence="2">CBS 121167</strain>
    </source>
</reference>
<feature type="coiled-coil region" evidence="1">
    <location>
        <begin position="21"/>
        <end position="62"/>
    </location>
</feature>
<evidence type="ECO:0000313" key="3">
    <source>
        <dbReference type="Proteomes" id="UP000799438"/>
    </source>
</evidence>
<sequence>MTKEPEDAMSRLSFVNTTPSVEDLKDKIAELIDVIAAKDKKIAEQEEDMIAQDKEISRLTGELDIANEIIDLNLTGIRVLPSRPKDKLNKTFPPTMVDVGDLDTNAIKEELEAVKGKAVADKLKPKDDVRTWRYGAIEDEWFALEAKIKSMKVEAEKEKRMVDRAAVAKLKGRQKSLENTIKEMDTNFMCNNCWGVEGKTCDGCINCSHCSSENKPCEWSRWMSIFEEGMKE</sequence>
<dbReference type="AlphaFoldDB" id="A0A6A6BAA8"/>
<evidence type="ECO:0000256" key="1">
    <source>
        <dbReference type="SAM" id="Coils"/>
    </source>
</evidence>
<proteinExistence type="predicted"/>
<dbReference type="RefSeq" id="XP_033396231.1">
    <property type="nucleotide sequence ID" value="XM_033545211.1"/>
</dbReference>
<organism evidence="2 3">
    <name type="scientific">Aplosporella prunicola CBS 121167</name>
    <dbReference type="NCBI Taxonomy" id="1176127"/>
    <lineage>
        <taxon>Eukaryota</taxon>
        <taxon>Fungi</taxon>
        <taxon>Dikarya</taxon>
        <taxon>Ascomycota</taxon>
        <taxon>Pezizomycotina</taxon>
        <taxon>Dothideomycetes</taxon>
        <taxon>Dothideomycetes incertae sedis</taxon>
        <taxon>Botryosphaeriales</taxon>
        <taxon>Aplosporellaceae</taxon>
        <taxon>Aplosporella</taxon>
    </lineage>
</organism>
<evidence type="ECO:0000313" key="2">
    <source>
        <dbReference type="EMBL" id="KAF2140518.1"/>
    </source>
</evidence>
<dbReference type="GeneID" id="54302710"/>
<accession>A0A6A6BAA8</accession>
<keyword evidence="3" id="KW-1185">Reference proteome</keyword>